<keyword evidence="1" id="KW-1133">Transmembrane helix</keyword>
<comment type="caution">
    <text evidence="2">The sequence shown here is derived from an EMBL/GenBank/DDBJ whole genome shotgun (WGS) entry which is preliminary data.</text>
</comment>
<keyword evidence="1" id="KW-0812">Transmembrane</keyword>
<sequence>MAPTLLPNLAQQYRKQAIIQPMHISPSLEFKIITMTIVILVVFVILATIVALIRNTLRQRHEAVVRAEIEAQIEANAQSKGPLRQLILPTFGGTPSDDRQKPLLLPLMVSARTPRSKASLFTRFLGHPFSRNKEA</sequence>
<dbReference type="InParanoid" id="A0A401GZG6"/>
<evidence type="ECO:0000313" key="3">
    <source>
        <dbReference type="Proteomes" id="UP000287166"/>
    </source>
</evidence>
<dbReference type="Proteomes" id="UP000287166">
    <property type="component" value="Unassembled WGS sequence"/>
</dbReference>
<evidence type="ECO:0000313" key="2">
    <source>
        <dbReference type="EMBL" id="GBE87565.1"/>
    </source>
</evidence>
<accession>A0A401GZG6</accession>
<proteinExistence type="predicted"/>
<dbReference type="RefSeq" id="XP_027618478.1">
    <property type="nucleotide sequence ID" value="XM_027762677.1"/>
</dbReference>
<reference evidence="2 3" key="1">
    <citation type="journal article" date="2018" name="Sci. Rep.">
        <title>Genome sequence of the cauliflower mushroom Sparassis crispa (Hanabiratake) and its association with beneficial usage.</title>
        <authorList>
            <person name="Kiyama R."/>
            <person name="Furutani Y."/>
            <person name="Kawaguchi K."/>
            <person name="Nakanishi T."/>
        </authorList>
    </citation>
    <scope>NUCLEOTIDE SEQUENCE [LARGE SCALE GENOMIC DNA]</scope>
</reference>
<keyword evidence="3" id="KW-1185">Reference proteome</keyword>
<organism evidence="2 3">
    <name type="scientific">Sparassis crispa</name>
    <dbReference type="NCBI Taxonomy" id="139825"/>
    <lineage>
        <taxon>Eukaryota</taxon>
        <taxon>Fungi</taxon>
        <taxon>Dikarya</taxon>
        <taxon>Basidiomycota</taxon>
        <taxon>Agaricomycotina</taxon>
        <taxon>Agaricomycetes</taxon>
        <taxon>Polyporales</taxon>
        <taxon>Sparassidaceae</taxon>
        <taxon>Sparassis</taxon>
    </lineage>
</organism>
<dbReference type="AlphaFoldDB" id="A0A401GZG6"/>
<dbReference type="GeneID" id="38784482"/>
<protein>
    <submittedName>
        <fullName evidence="2">Uncharacterized protein</fullName>
    </submittedName>
</protein>
<gene>
    <name evidence="2" type="ORF">SCP_1102420</name>
</gene>
<evidence type="ECO:0000256" key="1">
    <source>
        <dbReference type="SAM" id="Phobius"/>
    </source>
</evidence>
<name>A0A401GZG6_9APHY</name>
<keyword evidence="1" id="KW-0472">Membrane</keyword>
<dbReference type="EMBL" id="BFAD01000011">
    <property type="protein sequence ID" value="GBE87565.1"/>
    <property type="molecule type" value="Genomic_DNA"/>
</dbReference>
<feature type="transmembrane region" description="Helical" evidence="1">
    <location>
        <begin position="32"/>
        <end position="53"/>
    </location>
</feature>